<keyword evidence="4" id="KW-1185">Reference proteome</keyword>
<keyword evidence="2" id="KW-0812">Transmembrane</keyword>
<proteinExistence type="predicted"/>
<feature type="transmembrane region" description="Helical" evidence="2">
    <location>
        <begin position="21"/>
        <end position="39"/>
    </location>
</feature>
<evidence type="ECO:0000256" key="1">
    <source>
        <dbReference type="SAM" id="MobiDB-lite"/>
    </source>
</evidence>
<evidence type="ECO:0000313" key="4">
    <source>
        <dbReference type="Proteomes" id="UP000772434"/>
    </source>
</evidence>
<feature type="region of interest" description="Disordered" evidence="1">
    <location>
        <begin position="59"/>
        <end position="121"/>
    </location>
</feature>
<dbReference type="Proteomes" id="UP000772434">
    <property type="component" value="Unassembled WGS sequence"/>
</dbReference>
<dbReference type="EMBL" id="JADNRY010000013">
    <property type="protein sequence ID" value="KAF9074378.1"/>
    <property type="molecule type" value="Genomic_DNA"/>
</dbReference>
<keyword evidence="2" id="KW-0472">Membrane</keyword>
<keyword evidence="2" id="KW-1133">Transmembrane helix</keyword>
<reference evidence="3" key="1">
    <citation type="submission" date="2020-11" db="EMBL/GenBank/DDBJ databases">
        <authorList>
            <consortium name="DOE Joint Genome Institute"/>
            <person name="Ahrendt S."/>
            <person name="Riley R."/>
            <person name="Andreopoulos W."/>
            <person name="Labutti K."/>
            <person name="Pangilinan J."/>
            <person name="Ruiz-Duenas F.J."/>
            <person name="Barrasa J.M."/>
            <person name="Sanchez-Garcia M."/>
            <person name="Camarero S."/>
            <person name="Miyauchi S."/>
            <person name="Serrano A."/>
            <person name="Linde D."/>
            <person name="Babiker R."/>
            <person name="Drula E."/>
            <person name="Ayuso-Fernandez I."/>
            <person name="Pacheco R."/>
            <person name="Padilla G."/>
            <person name="Ferreira P."/>
            <person name="Barriuso J."/>
            <person name="Kellner H."/>
            <person name="Castanera R."/>
            <person name="Alfaro M."/>
            <person name="Ramirez L."/>
            <person name="Pisabarro A.G."/>
            <person name="Kuo A."/>
            <person name="Tritt A."/>
            <person name="Lipzen A."/>
            <person name="He G."/>
            <person name="Yan M."/>
            <person name="Ng V."/>
            <person name="Cullen D."/>
            <person name="Martin F."/>
            <person name="Rosso M.-N."/>
            <person name="Henrissat B."/>
            <person name="Hibbett D."/>
            <person name="Martinez A.T."/>
            <person name="Grigoriev I.V."/>
        </authorList>
    </citation>
    <scope>NUCLEOTIDE SEQUENCE</scope>
    <source>
        <strain evidence="3">AH 40177</strain>
    </source>
</reference>
<comment type="caution">
    <text evidence="3">The sequence shown here is derived from an EMBL/GenBank/DDBJ whole genome shotgun (WGS) entry which is preliminary data.</text>
</comment>
<evidence type="ECO:0000256" key="2">
    <source>
        <dbReference type="SAM" id="Phobius"/>
    </source>
</evidence>
<organism evidence="3 4">
    <name type="scientific">Rhodocollybia butyracea</name>
    <dbReference type="NCBI Taxonomy" id="206335"/>
    <lineage>
        <taxon>Eukaryota</taxon>
        <taxon>Fungi</taxon>
        <taxon>Dikarya</taxon>
        <taxon>Basidiomycota</taxon>
        <taxon>Agaricomycotina</taxon>
        <taxon>Agaricomycetes</taxon>
        <taxon>Agaricomycetidae</taxon>
        <taxon>Agaricales</taxon>
        <taxon>Marasmiineae</taxon>
        <taxon>Omphalotaceae</taxon>
        <taxon>Rhodocollybia</taxon>
    </lineage>
</organism>
<protein>
    <submittedName>
        <fullName evidence="3">Uncharacterized protein</fullName>
    </submittedName>
</protein>
<name>A0A9P5Q2N4_9AGAR</name>
<accession>A0A9P5Q2N4</accession>
<gene>
    <name evidence="3" type="ORF">BDP27DRAFT_1416261</name>
</gene>
<dbReference type="OrthoDB" id="3198959at2759"/>
<sequence length="121" mass="13253">MVTIPPGEPKTSPKPQPIGDISLIILFTTCTCCILFILWRRADAFKAVISHQLKTITRREGQIRLSQDDGPPAHDFIEDDDEGSDAAEVPVSESVGPLPERHPPTPFQLAPVKSIPETEDA</sequence>
<dbReference type="AlphaFoldDB" id="A0A9P5Q2N4"/>
<evidence type="ECO:0000313" key="3">
    <source>
        <dbReference type="EMBL" id="KAF9074378.1"/>
    </source>
</evidence>